<evidence type="ECO:0000313" key="4">
    <source>
        <dbReference type="EMBL" id="BDZ41453.1"/>
    </source>
</evidence>
<dbReference type="SMART" id="SM00014">
    <property type="entry name" value="acidPPc"/>
    <property type="match status" value="1"/>
</dbReference>
<keyword evidence="2" id="KW-1133">Transmembrane helix</keyword>
<dbReference type="InterPro" id="IPR000326">
    <property type="entry name" value="PAP2/HPO"/>
</dbReference>
<proteinExistence type="predicted"/>
<reference evidence="5" key="1">
    <citation type="journal article" date="2019" name="Int. J. Syst. Evol. Microbiol.">
        <title>The Global Catalogue of Microorganisms (GCM) 10K type strain sequencing project: providing services to taxonomists for standard genome sequencing and annotation.</title>
        <authorList>
            <consortium name="The Broad Institute Genomics Platform"/>
            <consortium name="The Broad Institute Genome Sequencing Center for Infectious Disease"/>
            <person name="Wu L."/>
            <person name="Ma J."/>
        </authorList>
    </citation>
    <scope>NUCLEOTIDE SEQUENCE [LARGE SCALE GENOMIC DNA]</scope>
    <source>
        <strain evidence="5">NBRC 108565</strain>
    </source>
</reference>
<dbReference type="Proteomes" id="UP001321475">
    <property type="component" value="Chromosome"/>
</dbReference>
<name>A0ABN6XDB9_9CELL</name>
<sequence>MAYRSPYDHLQPERRCPVSAAGSGPAPSARPVVAPSGAVVRLAPRVVAGAVGLMSLVLVWVTWRLLVDTYAGQRLDQMAFDGATYGQGRLWSFAEPVLDVVSVTFVVAGLGAAMVVALIRRRWGLAVQVAVLVGGANVTTQLLKHQVFHRDNLIGGFTYENALPSGHTTVAASVAVALLIAVPRGARPLVALLGAAYTVAMGVSTLVAQWHRPSDAIAAALVVLAWGCVVLAFTPRSGLDPAPEHRGVVGPASWATGCLLWLGAAVAGAVAWWGAEQVLVSTDAARPTVTAYFAGASAVVATALLTFGVMLVLRQATACPRVPVPGTVGPPSGVAPRA</sequence>
<evidence type="ECO:0000256" key="1">
    <source>
        <dbReference type="SAM" id="MobiDB-lite"/>
    </source>
</evidence>
<keyword evidence="2" id="KW-0812">Transmembrane</keyword>
<feature type="region of interest" description="Disordered" evidence="1">
    <location>
        <begin position="1"/>
        <end position="32"/>
    </location>
</feature>
<dbReference type="EMBL" id="AP027729">
    <property type="protein sequence ID" value="BDZ41453.1"/>
    <property type="molecule type" value="Genomic_DNA"/>
</dbReference>
<feature type="transmembrane region" description="Helical" evidence="2">
    <location>
        <begin position="216"/>
        <end position="233"/>
    </location>
</feature>
<feature type="compositionally biased region" description="Basic and acidic residues" evidence="1">
    <location>
        <begin position="1"/>
        <end position="16"/>
    </location>
</feature>
<keyword evidence="5" id="KW-1185">Reference proteome</keyword>
<feature type="transmembrane region" description="Helical" evidence="2">
    <location>
        <begin position="163"/>
        <end position="182"/>
    </location>
</feature>
<feature type="transmembrane region" description="Helical" evidence="2">
    <location>
        <begin position="293"/>
        <end position="313"/>
    </location>
</feature>
<evidence type="ECO:0000313" key="5">
    <source>
        <dbReference type="Proteomes" id="UP001321475"/>
    </source>
</evidence>
<dbReference type="Gene3D" id="1.20.144.10">
    <property type="entry name" value="Phosphatidic acid phosphatase type 2/haloperoxidase"/>
    <property type="match status" value="1"/>
</dbReference>
<feature type="transmembrane region" description="Helical" evidence="2">
    <location>
        <begin position="189"/>
        <end position="210"/>
    </location>
</feature>
<dbReference type="SUPFAM" id="SSF48317">
    <property type="entry name" value="Acid phosphatase/Vanadium-dependent haloperoxidase"/>
    <property type="match status" value="1"/>
</dbReference>
<protein>
    <recommendedName>
        <fullName evidence="3">Phosphatidic acid phosphatase type 2/haloperoxidase domain-containing protein</fullName>
    </recommendedName>
</protein>
<feature type="transmembrane region" description="Helical" evidence="2">
    <location>
        <begin position="100"/>
        <end position="118"/>
    </location>
</feature>
<gene>
    <name evidence="4" type="ORF">GCM10025865_07520</name>
</gene>
<feature type="compositionally biased region" description="Low complexity" evidence="1">
    <location>
        <begin position="17"/>
        <end position="32"/>
    </location>
</feature>
<evidence type="ECO:0000256" key="2">
    <source>
        <dbReference type="SAM" id="Phobius"/>
    </source>
</evidence>
<keyword evidence="2" id="KW-0472">Membrane</keyword>
<feature type="transmembrane region" description="Helical" evidence="2">
    <location>
        <begin position="254"/>
        <end position="273"/>
    </location>
</feature>
<feature type="domain" description="Phosphatidic acid phosphatase type 2/haloperoxidase" evidence="3">
    <location>
        <begin position="97"/>
        <end position="231"/>
    </location>
</feature>
<dbReference type="Pfam" id="PF01569">
    <property type="entry name" value="PAP2"/>
    <property type="match status" value="1"/>
</dbReference>
<accession>A0ABN6XDB9</accession>
<feature type="transmembrane region" description="Helical" evidence="2">
    <location>
        <begin position="125"/>
        <end position="143"/>
    </location>
</feature>
<feature type="transmembrane region" description="Helical" evidence="2">
    <location>
        <begin position="46"/>
        <end position="66"/>
    </location>
</feature>
<dbReference type="InterPro" id="IPR036938">
    <property type="entry name" value="PAP2/HPO_sf"/>
</dbReference>
<organism evidence="4 5">
    <name type="scientific">Paraoerskovia sediminicola</name>
    <dbReference type="NCBI Taxonomy" id="1138587"/>
    <lineage>
        <taxon>Bacteria</taxon>
        <taxon>Bacillati</taxon>
        <taxon>Actinomycetota</taxon>
        <taxon>Actinomycetes</taxon>
        <taxon>Micrococcales</taxon>
        <taxon>Cellulomonadaceae</taxon>
        <taxon>Paraoerskovia</taxon>
    </lineage>
</organism>
<evidence type="ECO:0000259" key="3">
    <source>
        <dbReference type="SMART" id="SM00014"/>
    </source>
</evidence>